<dbReference type="OrthoDB" id="3255824at2759"/>
<dbReference type="EMBL" id="CAMXCT010000026">
    <property type="protein sequence ID" value="CAI3972665.1"/>
    <property type="molecule type" value="Genomic_DNA"/>
</dbReference>
<feature type="compositionally biased region" description="Polar residues" evidence="1">
    <location>
        <begin position="543"/>
        <end position="558"/>
    </location>
</feature>
<name>A0A9P1FFD8_9DINO</name>
<accession>A0A9P1FFD8</accession>
<organism evidence="2">
    <name type="scientific">Cladocopium goreaui</name>
    <dbReference type="NCBI Taxonomy" id="2562237"/>
    <lineage>
        <taxon>Eukaryota</taxon>
        <taxon>Sar</taxon>
        <taxon>Alveolata</taxon>
        <taxon>Dinophyceae</taxon>
        <taxon>Suessiales</taxon>
        <taxon>Symbiodiniaceae</taxon>
        <taxon>Cladocopium</taxon>
    </lineage>
</organism>
<evidence type="ECO:0000313" key="3">
    <source>
        <dbReference type="EMBL" id="CAL1126040.1"/>
    </source>
</evidence>
<dbReference type="EMBL" id="CAMXCT020000026">
    <property type="protein sequence ID" value="CAL1126040.1"/>
    <property type="molecule type" value="Genomic_DNA"/>
</dbReference>
<evidence type="ECO:0000256" key="1">
    <source>
        <dbReference type="SAM" id="MobiDB-lite"/>
    </source>
</evidence>
<dbReference type="AlphaFoldDB" id="A0A9P1FFD8"/>
<feature type="region of interest" description="Disordered" evidence="1">
    <location>
        <begin position="315"/>
        <end position="344"/>
    </location>
</feature>
<proteinExistence type="predicted"/>
<evidence type="ECO:0000313" key="4">
    <source>
        <dbReference type="Proteomes" id="UP001152797"/>
    </source>
</evidence>
<keyword evidence="4" id="KW-1185">Reference proteome</keyword>
<sequence length="1239" mass="137576">MVVEYKGFRERWQSSAAAAGAPVLHADVSELSPSSCQQSNNGWEPVGDVDSLDLFELPMDDCDDAAATEGGSAPEDSDRRVPIFMRPTPKSVASPSNKLSSVSMSIKLTADEMASKQVHKVIADIKQPWQMGPLAGLFSKFKTMVLLDLDCTRLGSTTPSQLVEALMFADNLLGFTQESHAESWNHFLNSWSESAHCWVDSRMSTAEATGWLRELLEPHVGPERAVKLTVHGLKATLLSWAAKSTIFTADEQLALGHHVHSLYRSSMIYSRDNQIKLCHKLNQMFAKIRNGQFDPDATRVNRLFQLAYNAILENESADDSSESSSDSDASSIASSDGEHDSVSQKPHFKRLDADNMEADLCLINTNSQVIHLLVSEDEKFWCGRHPSASFRKASREDLNATEVDTALALDNTGGLRLSKKQRLDDVNVTGEHKLRQAFLRRSLAYDLSGIASFSVLDLWTQKLFEKMNEAPLASYRHISVEQAINADKALWVKVSNDTRGSLQPKTGADKPVDVSFTKFAEHPEVLQHLNPLQSLGGYKNDQHQPSSSTGKGKGFQQSDGKGVWAFKFIRLIMLQIAMLPSCILQRANSMGVEPKVRQRLKDLLKLKMVDELRTEEGELKASMHPDVRKCVQTKNIILFERLLSNLEYWDLNVVNLLKFGVPLVGLQAAPNGYLKHLVPASMTEGELCESARWRRQAIMMSARSLGVPEEEALVEATASEVSRGFLQGPYTEDEMTVLMGSDDWTLNPRFVLFQGSNNKVRVIDDAKQGSVNAAYSSTIKLQLQDVDYAASMAVEIIRASSQLDAQSLEWLGKTFDLSKAYKQLAVLPEHQVHAVVGFPVKGVWRFYKSISLPFGCTGSVYGFVRVSQAIWFIVSKTLHCITSHYFDDFPTIERTEGCKVLTLAFSAILDLLGWEHAKEGDKALGFAAAFDLLGVTFDLCSVPRGVLKIMNKESRIDKICSMLADIEQTRSINPAKASEIQGLLNFAVRFYMGRGLKHLVSAFMPFTEGHKAAHADELVALCAYARTMLQSQRPREHSLTVTTRPVLIFTDGAYENGVATAGAVVVDGPMRLAYVIRVPESLVKLWTRVAGEQIISQVEMWALVSVRWCLRKLLHGRRVIEWIDNEAARVSAIKSNSPSVSMKVLARILADLEINWPSFSWTERVCSFSNPADLPSRGKLEVALSQYNLDNGGVLDASDPLEQLVLELHRSPYKVALQHLGTQTEQPCVDNSQSEIHTP</sequence>
<gene>
    <name evidence="2" type="ORF">C1SCF055_LOCUS1229</name>
</gene>
<comment type="caution">
    <text evidence="2">The sequence shown here is derived from an EMBL/GenBank/DDBJ whole genome shotgun (WGS) entry which is preliminary data.</text>
</comment>
<dbReference type="Proteomes" id="UP001152797">
    <property type="component" value="Unassembled WGS sequence"/>
</dbReference>
<feature type="region of interest" description="Disordered" evidence="1">
    <location>
        <begin position="536"/>
        <end position="558"/>
    </location>
</feature>
<evidence type="ECO:0000313" key="2">
    <source>
        <dbReference type="EMBL" id="CAI3972665.1"/>
    </source>
</evidence>
<dbReference type="EMBL" id="CAMXCT030000026">
    <property type="protein sequence ID" value="CAL4759977.1"/>
    <property type="molecule type" value="Genomic_DNA"/>
</dbReference>
<reference evidence="2" key="1">
    <citation type="submission" date="2022-10" db="EMBL/GenBank/DDBJ databases">
        <authorList>
            <person name="Chen Y."/>
            <person name="Dougan E. K."/>
            <person name="Chan C."/>
            <person name="Rhodes N."/>
            <person name="Thang M."/>
        </authorList>
    </citation>
    <scope>NUCLEOTIDE SEQUENCE</scope>
</reference>
<dbReference type="InterPro" id="IPR043502">
    <property type="entry name" value="DNA/RNA_pol_sf"/>
</dbReference>
<protein>
    <submittedName>
        <fullName evidence="2">Uncharacterized protein</fullName>
    </submittedName>
</protein>
<dbReference type="SUPFAM" id="SSF56672">
    <property type="entry name" value="DNA/RNA polymerases"/>
    <property type="match status" value="1"/>
</dbReference>
<reference evidence="3" key="2">
    <citation type="submission" date="2024-04" db="EMBL/GenBank/DDBJ databases">
        <authorList>
            <person name="Chen Y."/>
            <person name="Shah S."/>
            <person name="Dougan E. K."/>
            <person name="Thang M."/>
            <person name="Chan C."/>
        </authorList>
    </citation>
    <scope>NUCLEOTIDE SEQUENCE [LARGE SCALE GENOMIC DNA]</scope>
</reference>
<feature type="compositionally biased region" description="Low complexity" evidence="1">
    <location>
        <begin position="322"/>
        <end position="335"/>
    </location>
</feature>